<dbReference type="Proteomes" id="UP000254958">
    <property type="component" value="Unassembled WGS sequence"/>
</dbReference>
<reference evidence="3 4" key="1">
    <citation type="submission" date="2018-07" db="EMBL/GenBank/DDBJ databases">
        <title>Genomic Encyclopedia of Type Strains, Phase IV (KMG-IV): sequencing the most valuable type-strain genomes for metagenomic binning, comparative biology and taxonomic classification.</title>
        <authorList>
            <person name="Goeker M."/>
        </authorList>
    </citation>
    <scope>NUCLEOTIDE SEQUENCE [LARGE SCALE GENOMIC DNA]</scope>
    <source>
        <strain evidence="3 4">DSM 5603</strain>
    </source>
</reference>
<evidence type="ECO:0000313" key="4">
    <source>
        <dbReference type="Proteomes" id="UP000254958"/>
    </source>
</evidence>
<evidence type="ECO:0008006" key="6">
    <source>
        <dbReference type="Google" id="ProtNLM"/>
    </source>
</evidence>
<evidence type="ECO:0000313" key="2">
    <source>
        <dbReference type="EMBL" id="MBB2187391.1"/>
    </source>
</evidence>
<keyword evidence="1" id="KW-0732">Signal</keyword>
<comment type="caution">
    <text evidence="3">The sequence shown here is derived from an EMBL/GenBank/DDBJ whole genome shotgun (WGS) entry which is preliminary data.</text>
</comment>
<evidence type="ECO:0000313" key="3">
    <source>
        <dbReference type="EMBL" id="RDI36355.1"/>
    </source>
</evidence>
<accession>A0A370FY17</accession>
<dbReference type="EMBL" id="QQAW01000010">
    <property type="protein sequence ID" value="RDI36355.1"/>
    <property type="molecule type" value="Genomic_DNA"/>
</dbReference>
<feature type="chain" id="PRO_5044585188" description="UrcA family protein" evidence="1">
    <location>
        <begin position="29"/>
        <end position="130"/>
    </location>
</feature>
<evidence type="ECO:0000313" key="5">
    <source>
        <dbReference type="Proteomes" id="UP000562982"/>
    </source>
</evidence>
<dbReference type="RefSeq" id="WP_114728488.1">
    <property type="nucleotide sequence ID" value="NZ_BJMI01000012.1"/>
</dbReference>
<evidence type="ECO:0000256" key="1">
    <source>
        <dbReference type="SAM" id="SignalP"/>
    </source>
</evidence>
<dbReference type="Proteomes" id="UP000562982">
    <property type="component" value="Unassembled WGS sequence"/>
</dbReference>
<name>A0A370FY17_GLULI</name>
<protein>
    <recommendedName>
        <fullName evidence="6">UrcA family protein</fullName>
    </recommendedName>
</protein>
<dbReference type="AlphaFoldDB" id="A0A370FY17"/>
<sequence>MISARLSGCAAALCLTVALAGGPSVARAADAAWAAPACGKEPVAPAVDSSSVAKYNASVDAVTAYEKAARTYNACVSSAAARDESAISAEAKARIGQVHQTSVAVQQRIAGHFAKLTTDLKAGAARFSHP</sequence>
<reference evidence="2 5" key="2">
    <citation type="submission" date="2020-04" db="EMBL/GenBank/DDBJ databases">
        <title>Description of novel Gluconacetobacter.</title>
        <authorList>
            <person name="Sombolestani A."/>
        </authorList>
    </citation>
    <scope>NUCLEOTIDE SEQUENCE [LARGE SCALE GENOMIC DNA]</scope>
    <source>
        <strain evidence="2 5">LMG 1382</strain>
    </source>
</reference>
<organism evidence="3 4">
    <name type="scientific">Gluconacetobacter liquefaciens</name>
    <name type="common">Acetobacter liquefaciens</name>
    <dbReference type="NCBI Taxonomy" id="89584"/>
    <lineage>
        <taxon>Bacteria</taxon>
        <taxon>Pseudomonadati</taxon>
        <taxon>Pseudomonadota</taxon>
        <taxon>Alphaproteobacteria</taxon>
        <taxon>Acetobacterales</taxon>
        <taxon>Acetobacteraceae</taxon>
        <taxon>Gluconacetobacter</taxon>
    </lineage>
</organism>
<gene>
    <name evidence="3" type="ORF">C7453_11022</name>
    <name evidence="2" type="ORF">HLH32_13585</name>
</gene>
<dbReference type="EMBL" id="JABEQI010000008">
    <property type="protein sequence ID" value="MBB2187391.1"/>
    <property type="molecule type" value="Genomic_DNA"/>
</dbReference>
<proteinExistence type="predicted"/>
<feature type="signal peptide" evidence="1">
    <location>
        <begin position="1"/>
        <end position="28"/>
    </location>
</feature>
<keyword evidence="4" id="KW-1185">Reference proteome</keyword>
<dbReference type="OrthoDB" id="7278546at2"/>